<keyword evidence="3" id="KW-0722">Serine protease inhibitor</keyword>
<feature type="domain" description="Serpin" evidence="5">
    <location>
        <begin position="19"/>
        <end position="149"/>
    </location>
</feature>
<dbReference type="Gene3D" id="2.30.39.10">
    <property type="entry name" value="Alpha-1-antitrypsin, domain 1"/>
    <property type="match status" value="1"/>
</dbReference>
<evidence type="ECO:0000313" key="7">
    <source>
        <dbReference type="Proteomes" id="UP000288716"/>
    </source>
</evidence>
<dbReference type="InterPro" id="IPR023796">
    <property type="entry name" value="Serpin_dom"/>
</dbReference>
<dbReference type="Pfam" id="PF00079">
    <property type="entry name" value="Serpin"/>
    <property type="match status" value="1"/>
</dbReference>
<evidence type="ECO:0000259" key="5">
    <source>
        <dbReference type="Pfam" id="PF00079"/>
    </source>
</evidence>
<evidence type="ECO:0000256" key="1">
    <source>
        <dbReference type="ARBA" id="ARBA00009500"/>
    </source>
</evidence>
<gene>
    <name evidence="6" type="ORF">B4U80_03774</name>
</gene>
<dbReference type="GO" id="GO:0005615">
    <property type="term" value="C:extracellular space"/>
    <property type="evidence" value="ECO:0007669"/>
    <property type="project" value="InterPro"/>
</dbReference>
<evidence type="ECO:0000256" key="4">
    <source>
        <dbReference type="ARBA" id="ARBA00023180"/>
    </source>
</evidence>
<dbReference type="InterPro" id="IPR036186">
    <property type="entry name" value="Serpin_sf"/>
</dbReference>
<keyword evidence="4" id="KW-0325">Glycoprotein</keyword>
<dbReference type="InterPro" id="IPR000215">
    <property type="entry name" value="Serpin_fam"/>
</dbReference>
<dbReference type="Gene3D" id="3.30.497.10">
    <property type="entry name" value="Antithrombin, subunit I, domain 2"/>
    <property type="match status" value="1"/>
</dbReference>
<proteinExistence type="inferred from homology"/>
<dbReference type="Proteomes" id="UP000288716">
    <property type="component" value="Unassembled WGS sequence"/>
</dbReference>
<comment type="similarity">
    <text evidence="1">Belongs to the serpin family.</text>
</comment>
<protein>
    <submittedName>
        <fullName evidence="6">Serine protease inhibitor serpin-1-like protein</fullName>
    </submittedName>
</protein>
<dbReference type="GO" id="GO:0004867">
    <property type="term" value="F:serine-type endopeptidase inhibitor activity"/>
    <property type="evidence" value="ECO:0007669"/>
    <property type="project" value="UniProtKB-KW"/>
</dbReference>
<dbReference type="PANTHER" id="PTHR11461:SF211">
    <property type="entry name" value="GH10112P-RELATED"/>
    <property type="match status" value="1"/>
</dbReference>
<accession>A0A443R3X3</accession>
<dbReference type="AlphaFoldDB" id="A0A443R3X3"/>
<evidence type="ECO:0000313" key="6">
    <source>
        <dbReference type="EMBL" id="RWS09969.1"/>
    </source>
</evidence>
<dbReference type="PANTHER" id="PTHR11461">
    <property type="entry name" value="SERINE PROTEASE INHIBITOR, SERPIN"/>
    <property type="match status" value="1"/>
</dbReference>
<keyword evidence="2" id="KW-0646">Protease inhibitor</keyword>
<dbReference type="VEuPathDB" id="VectorBase:LDEU014092"/>
<name>A0A443R3X3_9ACAR</name>
<sequence length="150" mass="16803">MVFVKPRLEQFRNFFATAAAAFDYNNYTQLEKNKKLIASKVNYVSIPKFHLQTKMNFNEILQSLGIKAAFSSGAADFSAIARNAKFHISRIVHSAVIVVDEEGTEAAAACNVVCDGMSSNPHIFELNCPFIFYIKTKDDMILFIGRVLNL</sequence>
<keyword evidence="7" id="KW-1185">Reference proteome</keyword>
<evidence type="ECO:0000256" key="2">
    <source>
        <dbReference type="ARBA" id="ARBA00022690"/>
    </source>
</evidence>
<dbReference type="SUPFAM" id="SSF56574">
    <property type="entry name" value="Serpins"/>
    <property type="match status" value="1"/>
</dbReference>
<dbReference type="STRING" id="299467.A0A443R3X3"/>
<dbReference type="InterPro" id="IPR042185">
    <property type="entry name" value="Serpin_sf_2"/>
</dbReference>
<dbReference type="InterPro" id="IPR042178">
    <property type="entry name" value="Serpin_sf_1"/>
</dbReference>
<organism evidence="6 7">
    <name type="scientific">Leptotrombidium deliense</name>
    <dbReference type="NCBI Taxonomy" id="299467"/>
    <lineage>
        <taxon>Eukaryota</taxon>
        <taxon>Metazoa</taxon>
        <taxon>Ecdysozoa</taxon>
        <taxon>Arthropoda</taxon>
        <taxon>Chelicerata</taxon>
        <taxon>Arachnida</taxon>
        <taxon>Acari</taxon>
        <taxon>Acariformes</taxon>
        <taxon>Trombidiformes</taxon>
        <taxon>Prostigmata</taxon>
        <taxon>Anystina</taxon>
        <taxon>Parasitengona</taxon>
        <taxon>Trombiculoidea</taxon>
        <taxon>Trombiculidae</taxon>
        <taxon>Leptotrombidium</taxon>
    </lineage>
</organism>
<dbReference type="OrthoDB" id="6515587at2759"/>
<comment type="caution">
    <text evidence="6">The sequence shown here is derived from an EMBL/GenBank/DDBJ whole genome shotgun (WGS) entry which is preliminary data.</text>
</comment>
<evidence type="ECO:0000256" key="3">
    <source>
        <dbReference type="ARBA" id="ARBA00022900"/>
    </source>
</evidence>
<reference evidence="6 7" key="1">
    <citation type="journal article" date="2018" name="Gigascience">
        <title>Genomes of trombidid mites reveal novel predicted allergens and laterally-transferred genes associated with secondary metabolism.</title>
        <authorList>
            <person name="Dong X."/>
            <person name="Chaisiri K."/>
            <person name="Xia D."/>
            <person name="Armstrong S.D."/>
            <person name="Fang Y."/>
            <person name="Donnelly M.J."/>
            <person name="Kadowaki T."/>
            <person name="McGarry J.W."/>
            <person name="Darby A.C."/>
            <person name="Makepeace B.L."/>
        </authorList>
    </citation>
    <scope>NUCLEOTIDE SEQUENCE [LARGE SCALE GENOMIC DNA]</scope>
    <source>
        <strain evidence="6">UoL-UT</strain>
    </source>
</reference>
<dbReference type="EMBL" id="NCKV01049866">
    <property type="protein sequence ID" value="RWS09969.1"/>
    <property type="molecule type" value="Genomic_DNA"/>
</dbReference>